<sequence length="158" mass="17207">MNRIGALFVSTLFFAATAIVTTTPAHAAAACGYYMQLWMPAPLHYPWTLEIDAKAVNSAKPAGCRVKVYTHFNLKGLSGTRIAKSSRNDTFSYSSPSPGFTVYSYSAGAAGASNRIIMNNDDAASAKLDHVETYYVLYKNEKYVKTCAYGQSQDSWCG</sequence>
<dbReference type="Proteomes" id="UP001596058">
    <property type="component" value="Unassembled WGS sequence"/>
</dbReference>
<organism evidence="2 3">
    <name type="scientific">Nonomuraea insulae</name>
    <dbReference type="NCBI Taxonomy" id="1616787"/>
    <lineage>
        <taxon>Bacteria</taxon>
        <taxon>Bacillati</taxon>
        <taxon>Actinomycetota</taxon>
        <taxon>Actinomycetes</taxon>
        <taxon>Streptosporangiales</taxon>
        <taxon>Streptosporangiaceae</taxon>
        <taxon>Nonomuraea</taxon>
    </lineage>
</organism>
<name>A0ABW1CW87_9ACTN</name>
<comment type="caution">
    <text evidence="2">The sequence shown here is derived from an EMBL/GenBank/DDBJ whole genome shotgun (WGS) entry which is preliminary data.</text>
</comment>
<evidence type="ECO:0000256" key="1">
    <source>
        <dbReference type="SAM" id="SignalP"/>
    </source>
</evidence>
<dbReference type="PROSITE" id="PS51257">
    <property type="entry name" value="PROKAR_LIPOPROTEIN"/>
    <property type="match status" value="1"/>
</dbReference>
<keyword evidence="3" id="KW-1185">Reference proteome</keyword>
<dbReference type="EMBL" id="JBHSPA010000048">
    <property type="protein sequence ID" value="MFC5829864.1"/>
    <property type="molecule type" value="Genomic_DNA"/>
</dbReference>
<protein>
    <submittedName>
        <fullName evidence="2">Uncharacterized protein</fullName>
    </submittedName>
</protein>
<keyword evidence="1" id="KW-0732">Signal</keyword>
<feature type="signal peptide" evidence="1">
    <location>
        <begin position="1"/>
        <end position="27"/>
    </location>
</feature>
<evidence type="ECO:0000313" key="3">
    <source>
        <dbReference type="Proteomes" id="UP001596058"/>
    </source>
</evidence>
<dbReference type="RefSeq" id="WP_379519358.1">
    <property type="nucleotide sequence ID" value="NZ_JBHSPA010000048.1"/>
</dbReference>
<reference evidence="3" key="1">
    <citation type="journal article" date="2019" name="Int. J. Syst. Evol. Microbiol.">
        <title>The Global Catalogue of Microorganisms (GCM) 10K type strain sequencing project: providing services to taxonomists for standard genome sequencing and annotation.</title>
        <authorList>
            <consortium name="The Broad Institute Genomics Platform"/>
            <consortium name="The Broad Institute Genome Sequencing Center for Infectious Disease"/>
            <person name="Wu L."/>
            <person name="Ma J."/>
        </authorList>
    </citation>
    <scope>NUCLEOTIDE SEQUENCE [LARGE SCALE GENOMIC DNA]</scope>
    <source>
        <strain evidence="3">CCUG 53903</strain>
    </source>
</reference>
<gene>
    <name evidence="2" type="ORF">ACFPZ3_38875</name>
</gene>
<evidence type="ECO:0000313" key="2">
    <source>
        <dbReference type="EMBL" id="MFC5829864.1"/>
    </source>
</evidence>
<accession>A0ABW1CW87</accession>
<proteinExistence type="predicted"/>
<feature type="chain" id="PRO_5047265028" evidence="1">
    <location>
        <begin position="28"/>
        <end position="158"/>
    </location>
</feature>